<reference evidence="1 2" key="1">
    <citation type="journal article" date="2012" name="PLoS Pathog.">
        <title>Diverse lifestyles and strategies of plant pathogenesis encoded in the genomes of eighteen Dothideomycetes fungi.</title>
        <authorList>
            <person name="Ohm R.A."/>
            <person name="Feau N."/>
            <person name="Henrissat B."/>
            <person name="Schoch C.L."/>
            <person name="Horwitz B.A."/>
            <person name="Barry K.W."/>
            <person name="Condon B.J."/>
            <person name="Copeland A.C."/>
            <person name="Dhillon B."/>
            <person name="Glaser F."/>
            <person name="Hesse C.N."/>
            <person name="Kosti I."/>
            <person name="LaButti K."/>
            <person name="Lindquist E.A."/>
            <person name="Lucas S."/>
            <person name="Salamov A.A."/>
            <person name="Bradshaw R.E."/>
            <person name="Ciuffetti L."/>
            <person name="Hamelin R.C."/>
            <person name="Kema G.H.J."/>
            <person name="Lawrence C."/>
            <person name="Scott J.A."/>
            <person name="Spatafora J.W."/>
            <person name="Turgeon B.G."/>
            <person name="de Wit P.J.G.M."/>
            <person name="Zhong S."/>
            <person name="Goodwin S.B."/>
            <person name="Grigoriev I.V."/>
        </authorList>
    </citation>
    <scope>NUCLEOTIDE SEQUENCE [LARGE SCALE GENOMIC DNA]</scope>
    <source>
        <strain evidence="2">C4 / ATCC 48331 / race T</strain>
    </source>
</reference>
<keyword evidence="2" id="KW-1185">Reference proteome</keyword>
<proteinExistence type="predicted"/>
<evidence type="ECO:0000313" key="1">
    <source>
        <dbReference type="EMBL" id="ENI01906.1"/>
    </source>
</evidence>
<accession>N4X5S9</accession>
<dbReference type="RefSeq" id="XP_014075815.1">
    <property type="nucleotide sequence ID" value="XM_014220340.1"/>
</dbReference>
<dbReference type="OrthoDB" id="3440338at2759"/>
<dbReference type="AlphaFoldDB" id="N4X5S9"/>
<organism evidence="1 2">
    <name type="scientific">Cochliobolus heterostrophus (strain C4 / ATCC 48331 / race T)</name>
    <name type="common">Southern corn leaf blight fungus</name>
    <name type="synonym">Bipolaris maydis</name>
    <dbReference type="NCBI Taxonomy" id="665024"/>
    <lineage>
        <taxon>Eukaryota</taxon>
        <taxon>Fungi</taxon>
        <taxon>Dikarya</taxon>
        <taxon>Ascomycota</taxon>
        <taxon>Pezizomycotina</taxon>
        <taxon>Dothideomycetes</taxon>
        <taxon>Pleosporomycetidae</taxon>
        <taxon>Pleosporales</taxon>
        <taxon>Pleosporineae</taxon>
        <taxon>Pleosporaceae</taxon>
        <taxon>Bipolaris</taxon>
    </lineage>
</organism>
<dbReference type="HOGENOM" id="CLU_780713_0_0_1"/>
<reference evidence="2" key="2">
    <citation type="journal article" date="2013" name="PLoS Genet.">
        <title>Comparative genome structure, secondary metabolite, and effector coding capacity across Cochliobolus pathogens.</title>
        <authorList>
            <person name="Condon B.J."/>
            <person name="Leng Y."/>
            <person name="Wu D."/>
            <person name="Bushley K.E."/>
            <person name="Ohm R.A."/>
            <person name="Otillar R."/>
            <person name="Martin J."/>
            <person name="Schackwitz W."/>
            <person name="Grimwood J."/>
            <person name="MohdZainudin N."/>
            <person name="Xue C."/>
            <person name="Wang R."/>
            <person name="Manning V.A."/>
            <person name="Dhillon B."/>
            <person name="Tu Z.J."/>
            <person name="Steffenson B.J."/>
            <person name="Salamov A."/>
            <person name="Sun H."/>
            <person name="Lowry S."/>
            <person name="LaButti K."/>
            <person name="Han J."/>
            <person name="Copeland A."/>
            <person name="Lindquist E."/>
            <person name="Barry K."/>
            <person name="Schmutz J."/>
            <person name="Baker S.E."/>
            <person name="Ciuffetti L.M."/>
            <person name="Grigoriev I.V."/>
            <person name="Zhong S."/>
            <person name="Turgeon B.G."/>
        </authorList>
    </citation>
    <scope>NUCLEOTIDE SEQUENCE [LARGE SCALE GENOMIC DNA]</scope>
    <source>
        <strain evidence="2">C4 / ATCC 48331 / race T</strain>
    </source>
</reference>
<protein>
    <submittedName>
        <fullName evidence="1">Uncharacterized protein</fullName>
    </submittedName>
</protein>
<gene>
    <name evidence="1" type="ORF">COCC4DRAFT_146599</name>
</gene>
<dbReference type="Proteomes" id="UP000012338">
    <property type="component" value="Unassembled WGS sequence"/>
</dbReference>
<dbReference type="EMBL" id="KB733465">
    <property type="protein sequence ID" value="ENI01906.1"/>
    <property type="molecule type" value="Genomic_DNA"/>
</dbReference>
<sequence>MVRTRAESLADQRQIINHLLQSNHYQALITEVLKQELPKYTNSTVIDTTNMIHHMRECALILASASPIFTAAIAGDLPSRLLTDPELQSGYTALSDRAHYQPSIYAHFLTDTQGTPPTPNQYLTISNIVQEYLAENTVSQHAWHVDNMTHPPVSVDSSGAGHRKYLHTTNSAKSRSAKRSETLHRFCTAAHQRWFDTPASLRDTPFTCPPAEVGYSRHAHCRLRQHRMRQSSNYIMNLVEDICSYLNRIGVFEQQFSMHGYVIFLLFRSGQAAIAEILCSELLQVWVEGGGGFNACPAGRSVTTAKRVGKGEWAEYERWVREKSGVVENMRVQRQRAEEWRRALEWEDEESKERDGECA</sequence>
<name>N4X5S9_COCH4</name>
<evidence type="ECO:0000313" key="2">
    <source>
        <dbReference type="Proteomes" id="UP000012338"/>
    </source>
</evidence>
<dbReference type="GeneID" id="25838445"/>